<gene>
    <name evidence="11" type="ORF">SAMN04488136_104149</name>
</gene>
<evidence type="ECO:0000256" key="3">
    <source>
        <dbReference type="ARBA" id="ARBA00020392"/>
    </source>
</evidence>
<evidence type="ECO:0000256" key="5">
    <source>
        <dbReference type="ARBA" id="ARBA00022475"/>
    </source>
</evidence>
<keyword evidence="12" id="KW-1185">Reference proteome</keyword>
<dbReference type="Gene3D" id="1.10.287.1700">
    <property type="match status" value="1"/>
</dbReference>
<keyword evidence="11" id="KW-0966">Cell projection</keyword>
<dbReference type="EMBL" id="FNDD01000004">
    <property type="protein sequence ID" value="SDG90073.1"/>
    <property type="molecule type" value="Genomic_DNA"/>
</dbReference>
<dbReference type="OrthoDB" id="5815965at2"/>
<dbReference type="GO" id="GO:0044781">
    <property type="term" value="P:bacterial-type flagellum organization"/>
    <property type="evidence" value="ECO:0007669"/>
    <property type="project" value="UniProtKB-KW"/>
</dbReference>
<keyword evidence="11" id="KW-0969">Cilium</keyword>
<dbReference type="GO" id="GO:0006935">
    <property type="term" value="P:chemotaxis"/>
    <property type="evidence" value="ECO:0007669"/>
    <property type="project" value="UniProtKB-KW"/>
</dbReference>
<keyword evidence="10" id="KW-1006">Bacterial flagellum protein export</keyword>
<dbReference type="GO" id="GO:0005886">
    <property type="term" value="C:plasma membrane"/>
    <property type="evidence" value="ECO:0007669"/>
    <property type="project" value="UniProtKB-SubCell"/>
</dbReference>
<keyword evidence="4" id="KW-0813">Transport</keyword>
<keyword evidence="8" id="KW-0653">Protein transport</keyword>
<dbReference type="GO" id="GO:0015031">
    <property type="term" value="P:protein transport"/>
    <property type="evidence" value="ECO:0007669"/>
    <property type="project" value="UniProtKB-KW"/>
</dbReference>
<dbReference type="Proteomes" id="UP000198854">
    <property type="component" value="Unassembled WGS sequence"/>
</dbReference>
<evidence type="ECO:0000256" key="10">
    <source>
        <dbReference type="ARBA" id="ARBA00023225"/>
    </source>
</evidence>
<evidence type="ECO:0000256" key="6">
    <source>
        <dbReference type="ARBA" id="ARBA00022500"/>
    </source>
</evidence>
<evidence type="ECO:0000313" key="11">
    <source>
        <dbReference type="EMBL" id="SDG90073.1"/>
    </source>
</evidence>
<dbReference type="GO" id="GO:0009288">
    <property type="term" value="C:bacterial-type flagellum"/>
    <property type="evidence" value="ECO:0007669"/>
    <property type="project" value="InterPro"/>
</dbReference>
<evidence type="ECO:0000256" key="7">
    <source>
        <dbReference type="ARBA" id="ARBA00022795"/>
    </source>
</evidence>
<keyword evidence="9" id="KW-0472">Membrane</keyword>
<protein>
    <recommendedName>
        <fullName evidence="3">Flagellar FliJ protein</fullName>
    </recommendedName>
</protein>
<sequence length="147" mass="17418">MDSKITAVGKLHQVEEKRRDDVGQQLENMRKKNQYMQHQMEMLNELKMHTGESAFRSPVLNSAALMNLNHVDTMLQKLLVHHRQEQAVMEAECMSVQRQLEDKHARVKGLESVLERWQKKQSYEKAKREQKLIEDIINSRLKQREVL</sequence>
<reference evidence="12" key="1">
    <citation type="submission" date="2016-10" db="EMBL/GenBank/DDBJ databases">
        <authorList>
            <person name="Varghese N."/>
            <person name="Submissions S."/>
        </authorList>
    </citation>
    <scope>NUCLEOTIDE SEQUENCE [LARGE SCALE GENOMIC DNA]</scope>
    <source>
        <strain evidence="12">CGMCC 1.10228</strain>
    </source>
</reference>
<dbReference type="STRING" id="861298.SAMN04488136_104149"/>
<comment type="similarity">
    <text evidence="2">Belongs to the FliJ family.</text>
</comment>
<dbReference type="GO" id="GO:0071973">
    <property type="term" value="P:bacterial-type flagellum-dependent cell motility"/>
    <property type="evidence" value="ECO:0007669"/>
    <property type="project" value="InterPro"/>
</dbReference>
<keyword evidence="5" id="KW-1003">Cell membrane</keyword>
<evidence type="ECO:0000256" key="4">
    <source>
        <dbReference type="ARBA" id="ARBA00022448"/>
    </source>
</evidence>
<dbReference type="InterPro" id="IPR053716">
    <property type="entry name" value="Flag_assembly_chemotaxis_eff"/>
</dbReference>
<dbReference type="InterPro" id="IPR012823">
    <property type="entry name" value="Flagell_FliJ"/>
</dbReference>
<name>A0A1G7Y152_9VIBR</name>
<dbReference type="Pfam" id="PF02050">
    <property type="entry name" value="FliJ"/>
    <property type="match status" value="1"/>
</dbReference>
<accession>A0A1G7Y152</accession>
<organism evidence="11 12">
    <name type="scientific">Vibrio xiamenensis</name>
    <dbReference type="NCBI Taxonomy" id="861298"/>
    <lineage>
        <taxon>Bacteria</taxon>
        <taxon>Pseudomonadati</taxon>
        <taxon>Pseudomonadota</taxon>
        <taxon>Gammaproteobacteria</taxon>
        <taxon>Vibrionales</taxon>
        <taxon>Vibrionaceae</taxon>
        <taxon>Vibrio</taxon>
    </lineage>
</organism>
<keyword evidence="7" id="KW-1005">Bacterial flagellum biogenesis</keyword>
<evidence type="ECO:0000313" key="12">
    <source>
        <dbReference type="Proteomes" id="UP000198854"/>
    </source>
</evidence>
<evidence type="ECO:0000256" key="1">
    <source>
        <dbReference type="ARBA" id="ARBA00004413"/>
    </source>
</evidence>
<proteinExistence type="inferred from homology"/>
<dbReference type="NCBIfam" id="TIGR02473">
    <property type="entry name" value="flagell_FliJ"/>
    <property type="match status" value="1"/>
</dbReference>
<evidence type="ECO:0000256" key="8">
    <source>
        <dbReference type="ARBA" id="ARBA00022927"/>
    </source>
</evidence>
<evidence type="ECO:0000256" key="2">
    <source>
        <dbReference type="ARBA" id="ARBA00010004"/>
    </source>
</evidence>
<dbReference type="RefSeq" id="WP_093270404.1">
    <property type="nucleotide sequence ID" value="NZ_FNDD01000004.1"/>
</dbReference>
<keyword evidence="6" id="KW-0145">Chemotaxis</keyword>
<dbReference type="AlphaFoldDB" id="A0A1G7Y152"/>
<keyword evidence="11" id="KW-0282">Flagellum</keyword>
<comment type="subcellular location">
    <subcellularLocation>
        <location evidence="1">Cell membrane</location>
        <topology evidence="1">Peripheral membrane protein</topology>
        <orientation evidence="1">Cytoplasmic side</orientation>
    </subcellularLocation>
</comment>
<evidence type="ECO:0000256" key="9">
    <source>
        <dbReference type="ARBA" id="ARBA00023136"/>
    </source>
</evidence>